<dbReference type="AlphaFoldDB" id="Q2NCQ1"/>
<evidence type="ECO:0000313" key="2">
    <source>
        <dbReference type="EMBL" id="ABC62540.1"/>
    </source>
</evidence>
<keyword evidence="1" id="KW-0732">Signal</keyword>
<gene>
    <name evidence="2" type="ordered locus">ELI_02240</name>
</gene>
<feature type="chain" id="PRO_5004213127" description="PRC-barrel domain-containing protein" evidence="1">
    <location>
        <begin position="33"/>
        <end position="182"/>
    </location>
</feature>
<organism evidence="2 3">
    <name type="scientific">Erythrobacter litoralis (strain HTCC2594)</name>
    <dbReference type="NCBI Taxonomy" id="314225"/>
    <lineage>
        <taxon>Bacteria</taxon>
        <taxon>Pseudomonadati</taxon>
        <taxon>Pseudomonadota</taxon>
        <taxon>Alphaproteobacteria</taxon>
        <taxon>Sphingomonadales</taxon>
        <taxon>Erythrobacteraceae</taxon>
        <taxon>Erythrobacter/Porphyrobacter group</taxon>
        <taxon>Erythrobacter</taxon>
    </lineage>
</organism>
<dbReference type="EMBL" id="CP000157">
    <property type="protein sequence ID" value="ABC62540.1"/>
    <property type="molecule type" value="Genomic_DNA"/>
</dbReference>
<proteinExistence type="predicted"/>
<feature type="signal peptide" evidence="1">
    <location>
        <begin position="1"/>
        <end position="32"/>
    </location>
</feature>
<accession>Q2NCQ1</accession>
<dbReference type="Proteomes" id="UP000008808">
    <property type="component" value="Chromosome"/>
</dbReference>
<name>Q2NCQ1_ERYLH</name>
<dbReference type="HOGENOM" id="CLU_1479902_0_0_5"/>
<evidence type="ECO:0000313" key="3">
    <source>
        <dbReference type="Proteomes" id="UP000008808"/>
    </source>
</evidence>
<reference evidence="3" key="1">
    <citation type="journal article" date="2009" name="J. Bacteriol.">
        <title>Complete genome sequence of Erythrobacter litoralis HTCC2594.</title>
        <authorList>
            <person name="Oh H.M."/>
            <person name="Giovannoni S.J."/>
            <person name="Ferriera S."/>
            <person name="Johnson J."/>
            <person name="Cho J.C."/>
        </authorList>
    </citation>
    <scope>NUCLEOTIDE SEQUENCE [LARGE SCALE GENOMIC DNA]</scope>
    <source>
        <strain evidence="3">HTCC2594</strain>
    </source>
</reference>
<dbReference type="KEGG" id="eli:ELI_02240"/>
<evidence type="ECO:0008006" key="4">
    <source>
        <dbReference type="Google" id="ProtNLM"/>
    </source>
</evidence>
<protein>
    <recommendedName>
        <fullName evidence="4">PRC-barrel domain-containing protein</fullName>
    </recommendedName>
</protein>
<evidence type="ECO:0000256" key="1">
    <source>
        <dbReference type="SAM" id="SignalP"/>
    </source>
</evidence>
<keyword evidence="3" id="KW-1185">Reference proteome</keyword>
<sequence>MSEHEDKRSFAMKFTKIVGAAAALAFATAAQAAPAVGDTVYGPEGNEVGTITTADATTVVIATGEHDAPVPANVLAEGPDGPVISVTKAQLNEIMAAQKAEAAAKRDAALVEGAMVHSADDVMLGTVASIEGDNVVVDLTEGSVALLREHFTLPANGILTARFTAEQVAETVAAAQEAATAG</sequence>
<dbReference type="eggNOG" id="ENOG5030R5Y">
    <property type="taxonomic scope" value="Bacteria"/>
</dbReference>